<keyword evidence="2" id="KW-1185">Reference proteome</keyword>
<sequence length="184" mass="21034">MKEILRRLNAKLRTAISCKHIRKLRKDRSCRRKKGVIQRNAFADHDLSIIYEDNELLVSYPPPSDCSSTEIDSTSKVSVEKPYFMGSNGADDHPERKHITHQSSTITAARIRNLPTFLLTAPAIRCRRQSDSFVYSQQELSSVIQDYGQENEQLQARHSHDVRSMKQRICHLAGILAAKEELMG</sequence>
<evidence type="ECO:0000313" key="2">
    <source>
        <dbReference type="Proteomes" id="UP000756132"/>
    </source>
</evidence>
<protein>
    <submittedName>
        <fullName evidence="1">Uncharacterized protein</fullName>
    </submittedName>
</protein>
<dbReference type="Proteomes" id="UP000756132">
    <property type="component" value="Chromosome 5"/>
</dbReference>
<reference evidence="1" key="1">
    <citation type="submission" date="2021-12" db="EMBL/GenBank/DDBJ databases">
        <authorList>
            <person name="Zaccaron A."/>
            <person name="Stergiopoulos I."/>
        </authorList>
    </citation>
    <scope>NUCLEOTIDE SEQUENCE</scope>
    <source>
        <strain evidence="1">Race5_Kim</strain>
    </source>
</reference>
<name>A0A9Q8LI01_PASFU</name>
<organism evidence="1 2">
    <name type="scientific">Passalora fulva</name>
    <name type="common">Tomato leaf mold</name>
    <name type="synonym">Cladosporium fulvum</name>
    <dbReference type="NCBI Taxonomy" id="5499"/>
    <lineage>
        <taxon>Eukaryota</taxon>
        <taxon>Fungi</taxon>
        <taxon>Dikarya</taxon>
        <taxon>Ascomycota</taxon>
        <taxon>Pezizomycotina</taxon>
        <taxon>Dothideomycetes</taxon>
        <taxon>Dothideomycetidae</taxon>
        <taxon>Mycosphaerellales</taxon>
        <taxon>Mycosphaerellaceae</taxon>
        <taxon>Fulvia</taxon>
    </lineage>
</organism>
<gene>
    <name evidence="1" type="ORF">CLAFUR5_05592</name>
</gene>
<dbReference type="RefSeq" id="XP_047762193.1">
    <property type="nucleotide sequence ID" value="XM_047904740.1"/>
</dbReference>
<evidence type="ECO:0000313" key="1">
    <source>
        <dbReference type="EMBL" id="UJO17827.1"/>
    </source>
</evidence>
<dbReference type="AlphaFoldDB" id="A0A9Q8LI01"/>
<reference evidence="1" key="2">
    <citation type="journal article" date="2022" name="Microb. Genom.">
        <title>A chromosome-scale genome assembly of the tomato pathogen Cladosporium fulvum reveals a compartmentalized genome architecture and the presence of a dispensable chromosome.</title>
        <authorList>
            <person name="Zaccaron A.Z."/>
            <person name="Chen L.H."/>
            <person name="Samaras A."/>
            <person name="Stergiopoulos I."/>
        </authorList>
    </citation>
    <scope>NUCLEOTIDE SEQUENCE</scope>
    <source>
        <strain evidence="1">Race5_Kim</strain>
    </source>
</reference>
<dbReference type="KEGG" id="ffu:CLAFUR5_05592"/>
<dbReference type="GeneID" id="71985470"/>
<proteinExistence type="predicted"/>
<accession>A0A9Q8LI01</accession>
<dbReference type="EMBL" id="CP090167">
    <property type="protein sequence ID" value="UJO17827.1"/>
    <property type="molecule type" value="Genomic_DNA"/>
</dbReference>